<sequence>MNKRRINHLKELNKSDYKIADDQPNINNWTIYDSAGKKVGKVKDMLFDEQAHKVRYIITNLKNGEVYSDDRNVLIPIGRAQLNTSKERIMVPNVNQNHLSTVPQYRNTDTMTQEDEVAIRNAYSTGGTTATADTYDRETFYSDDAFDEEKFYNPEAGHTRDNLNHRDEKVDVIEEDVEVGKKEVQTGGAKVSSRIVERPVEERIKLKEEDVKVKRNPVDRPADSADLKGKQGKTITETETKEVPVVNKEARVVEEVSLEKDVNKKEEVIEDTVKETKVDVDKNIHRNDKDRTANTTERDRLDKDKNKNRNI</sequence>
<dbReference type="Proteomes" id="UP001261624">
    <property type="component" value="Unassembled WGS sequence"/>
</dbReference>
<accession>A0ABU3E4Y8</accession>
<keyword evidence="5" id="KW-1185">Reference proteome</keyword>
<gene>
    <name evidence="4" type="ORF">RM549_14515</name>
</gene>
<dbReference type="EMBL" id="JAVRHM010000018">
    <property type="protein sequence ID" value="MDT0691005.1"/>
    <property type="molecule type" value="Genomic_DNA"/>
</dbReference>
<evidence type="ECO:0000313" key="5">
    <source>
        <dbReference type="Proteomes" id="UP001261624"/>
    </source>
</evidence>
<name>A0ABU3E4Y8_9FLAO</name>
<dbReference type="InterPro" id="IPR014747">
    <property type="entry name" value="Bac_photo_RC_H_C"/>
</dbReference>
<dbReference type="SUPFAM" id="SSF50346">
    <property type="entry name" value="PRC-barrel domain"/>
    <property type="match status" value="1"/>
</dbReference>
<feature type="domain" description="PRC-barrel" evidence="2">
    <location>
        <begin position="25"/>
        <end position="94"/>
    </location>
</feature>
<evidence type="ECO:0000313" key="4">
    <source>
        <dbReference type="EMBL" id="MDT0691005.1"/>
    </source>
</evidence>
<comment type="caution">
    <text evidence="4">The sequence shown here is derived from an EMBL/GenBank/DDBJ whole genome shotgun (WGS) entry which is preliminary data.</text>
</comment>
<evidence type="ECO:0000259" key="3">
    <source>
        <dbReference type="Pfam" id="PF09557"/>
    </source>
</evidence>
<dbReference type="Pfam" id="PF09557">
    <property type="entry name" value="DUF2382"/>
    <property type="match status" value="1"/>
</dbReference>
<dbReference type="RefSeq" id="WP_311686088.1">
    <property type="nucleotide sequence ID" value="NZ_JAVRHM010000018.1"/>
</dbReference>
<feature type="domain" description="DUF2382" evidence="3">
    <location>
        <begin position="172"/>
        <end position="280"/>
    </location>
</feature>
<dbReference type="InterPro" id="IPR027275">
    <property type="entry name" value="PRC-brl_dom"/>
</dbReference>
<evidence type="ECO:0000256" key="1">
    <source>
        <dbReference type="SAM" id="MobiDB-lite"/>
    </source>
</evidence>
<evidence type="ECO:0000259" key="2">
    <source>
        <dbReference type="Pfam" id="PF05239"/>
    </source>
</evidence>
<dbReference type="InterPro" id="IPR019060">
    <property type="entry name" value="DUF2382"/>
</dbReference>
<feature type="region of interest" description="Disordered" evidence="1">
    <location>
        <begin position="276"/>
        <end position="311"/>
    </location>
</feature>
<proteinExistence type="predicted"/>
<dbReference type="Pfam" id="PF05239">
    <property type="entry name" value="PRC"/>
    <property type="match status" value="1"/>
</dbReference>
<reference evidence="4 5" key="1">
    <citation type="submission" date="2023-09" db="EMBL/GenBank/DDBJ databases">
        <authorList>
            <person name="Rey-Velasco X."/>
        </authorList>
    </citation>
    <scope>NUCLEOTIDE SEQUENCE [LARGE SCALE GENOMIC DNA]</scope>
    <source>
        <strain evidence="4 5">F188</strain>
    </source>
</reference>
<dbReference type="InterPro" id="IPR011033">
    <property type="entry name" value="PRC_barrel-like_sf"/>
</dbReference>
<protein>
    <submittedName>
        <fullName evidence="4">PRC and DUF2382 domain-containing protein</fullName>
    </submittedName>
</protein>
<dbReference type="Gene3D" id="3.90.50.10">
    <property type="entry name" value="Photosynthetic Reaction Center, subunit H, domain 2"/>
    <property type="match status" value="1"/>
</dbReference>
<organism evidence="4 5">
    <name type="scientific">Autumnicola patrickiae</name>
    <dbReference type="NCBI Taxonomy" id="3075591"/>
    <lineage>
        <taxon>Bacteria</taxon>
        <taxon>Pseudomonadati</taxon>
        <taxon>Bacteroidota</taxon>
        <taxon>Flavobacteriia</taxon>
        <taxon>Flavobacteriales</taxon>
        <taxon>Flavobacteriaceae</taxon>
        <taxon>Autumnicola</taxon>
    </lineage>
</organism>